<dbReference type="PANTHER" id="PTHR43267">
    <property type="entry name" value="TRNA THREONYLCARBAMOYLADENOSINE DEHYDRATASE"/>
    <property type="match status" value="1"/>
</dbReference>
<keyword evidence="3" id="KW-1185">Reference proteome</keyword>
<reference evidence="2 3" key="1">
    <citation type="submission" date="2016-11" db="EMBL/GenBank/DDBJ databases">
        <authorList>
            <person name="Jaros S."/>
            <person name="Januszkiewicz K."/>
            <person name="Wedrychowicz H."/>
        </authorList>
    </citation>
    <scope>NUCLEOTIDE SEQUENCE [LARGE SCALE GENOMIC DNA]</scope>
    <source>
        <strain evidence="2 3">DSM 15212</strain>
    </source>
</reference>
<dbReference type="GO" id="GO:0016779">
    <property type="term" value="F:nucleotidyltransferase activity"/>
    <property type="evidence" value="ECO:0007669"/>
    <property type="project" value="UniProtKB-KW"/>
</dbReference>
<keyword evidence="2" id="KW-0548">Nucleotidyltransferase</keyword>
<dbReference type="GO" id="GO:0061503">
    <property type="term" value="F:tRNA threonylcarbamoyladenosine dehydratase"/>
    <property type="evidence" value="ECO:0007669"/>
    <property type="project" value="TreeGrafter"/>
</dbReference>
<evidence type="ECO:0000313" key="2">
    <source>
        <dbReference type="EMBL" id="SHJ63386.1"/>
    </source>
</evidence>
<dbReference type="InterPro" id="IPR045886">
    <property type="entry name" value="ThiF/MoeB/HesA"/>
</dbReference>
<dbReference type="InterPro" id="IPR035985">
    <property type="entry name" value="Ubiquitin-activating_enz"/>
</dbReference>
<dbReference type="Pfam" id="PF00899">
    <property type="entry name" value="ThiF"/>
    <property type="match status" value="1"/>
</dbReference>
<dbReference type="GO" id="GO:0061504">
    <property type="term" value="P:cyclic threonylcarbamoyladenosine biosynthetic process"/>
    <property type="evidence" value="ECO:0007669"/>
    <property type="project" value="TreeGrafter"/>
</dbReference>
<name>A0A1M6KWW0_PARC5</name>
<dbReference type="CDD" id="cd00757">
    <property type="entry name" value="ThiF_MoeB_HesA_family"/>
    <property type="match status" value="1"/>
</dbReference>
<dbReference type="Gene3D" id="3.40.50.720">
    <property type="entry name" value="NAD(P)-binding Rossmann-like Domain"/>
    <property type="match status" value="1"/>
</dbReference>
<dbReference type="GO" id="GO:0008641">
    <property type="term" value="F:ubiquitin-like modifier activating enzyme activity"/>
    <property type="evidence" value="ECO:0007669"/>
    <property type="project" value="InterPro"/>
</dbReference>
<proteinExistence type="predicted"/>
<dbReference type="RefSeq" id="WP_073146869.1">
    <property type="nucleotide sequence ID" value="NZ_FRAG01000004.1"/>
</dbReference>
<dbReference type="OrthoDB" id="9804286at2"/>
<dbReference type="EMBL" id="FRAG01000004">
    <property type="protein sequence ID" value="SHJ63386.1"/>
    <property type="molecule type" value="Genomic_DNA"/>
</dbReference>
<dbReference type="InterPro" id="IPR000594">
    <property type="entry name" value="ThiF_NAD_FAD-bd"/>
</dbReference>
<dbReference type="SUPFAM" id="SSF69572">
    <property type="entry name" value="Activating enzymes of the ubiquitin-like proteins"/>
    <property type="match status" value="1"/>
</dbReference>
<evidence type="ECO:0000259" key="1">
    <source>
        <dbReference type="Pfam" id="PF00899"/>
    </source>
</evidence>
<protein>
    <submittedName>
        <fullName evidence="2">Molybdopterin or thiamine biosynthesis adenylyltransferase</fullName>
    </submittedName>
</protein>
<accession>A0A1M6KWW0</accession>
<dbReference type="Proteomes" id="UP000184465">
    <property type="component" value="Unassembled WGS sequence"/>
</dbReference>
<dbReference type="AlphaFoldDB" id="A0A1M6KWW0"/>
<dbReference type="PANTHER" id="PTHR43267:SF1">
    <property type="entry name" value="TRNA THREONYLCARBAMOYLADENOSINE DEHYDRATASE"/>
    <property type="match status" value="1"/>
</dbReference>
<organism evidence="2 3">
    <name type="scientific">Paramaledivibacter caminithermalis (strain DSM 15212 / CIP 107654 / DViRD3)</name>
    <name type="common">Clostridium caminithermale</name>
    <dbReference type="NCBI Taxonomy" id="1121301"/>
    <lineage>
        <taxon>Bacteria</taxon>
        <taxon>Bacillati</taxon>
        <taxon>Bacillota</taxon>
        <taxon>Clostridia</taxon>
        <taxon>Peptostreptococcales</taxon>
        <taxon>Caminicellaceae</taxon>
        <taxon>Paramaledivibacter</taxon>
    </lineage>
</organism>
<evidence type="ECO:0000313" key="3">
    <source>
        <dbReference type="Proteomes" id="UP000184465"/>
    </source>
</evidence>
<feature type="domain" description="THIF-type NAD/FAD binding fold" evidence="1">
    <location>
        <begin position="5"/>
        <end position="223"/>
    </location>
</feature>
<sequence length="225" mass="25327">MKRYIRNMNMLSKEENEKLKDFKVCVVGCGGLGGYIIEMLGRLGIGHITAVDGDVFDETNLNRQVLSDVENLGKSKAMIAQRRMKLVNPLIEIVPIDNRITEENAEKILCGHHLIIDAIDNIYIRFLLQDTASKLNIPMIHGAIAGWYGQVATIFPGDKTLEKIYPQKDVKGLENEIGNPSFTPALIASIQVSEALKILLNKGEILRHKLLYIDLLEHNYMIMEL</sequence>
<gene>
    <name evidence="2" type="ORF">SAMN02745912_00581</name>
</gene>
<dbReference type="STRING" id="1121301.SAMN02745912_00581"/>
<keyword evidence="2" id="KW-0808">Transferase</keyword>